<feature type="compositionally biased region" description="Low complexity" evidence="1">
    <location>
        <begin position="7"/>
        <end position="17"/>
    </location>
</feature>
<feature type="region of interest" description="Disordered" evidence="1">
    <location>
        <begin position="1"/>
        <end position="40"/>
    </location>
</feature>
<dbReference type="PANTHER" id="PTHR46825:SF9">
    <property type="entry name" value="BETA-LACTAMASE-RELATED DOMAIN-CONTAINING PROTEIN"/>
    <property type="match status" value="1"/>
</dbReference>
<reference evidence="4 5" key="1">
    <citation type="submission" date="2017-03" db="EMBL/GenBank/DDBJ databases">
        <title>WGS assembly of Porphyra umbilicalis.</title>
        <authorList>
            <person name="Brawley S.H."/>
            <person name="Blouin N.A."/>
            <person name="Ficko-Blean E."/>
            <person name="Wheeler G.L."/>
            <person name="Lohr M."/>
            <person name="Goodson H.V."/>
            <person name="Jenkins J.W."/>
            <person name="Blaby-Haas C.E."/>
            <person name="Helliwell K.E."/>
            <person name="Chan C."/>
            <person name="Marriage T."/>
            <person name="Bhattacharya D."/>
            <person name="Klein A.S."/>
            <person name="Badis Y."/>
            <person name="Brodie J."/>
            <person name="Cao Y."/>
            <person name="Collen J."/>
            <person name="Dittami S.M."/>
            <person name="Gachon C.M."/>
            <person name="Green B.R."/>
            <person name="Karpowicz S."/>
            <person name="Kim J.W."/>
            <person name="Kudahl U."/>
            <person name="Lin S."/>
            <person name="Michel G."/>
            <person name="Mittag M."/>
            <person name="Olson B.J."/>
            <person name="Pangilinan J."/>
            <person name="Peng Y."/>
            <person name="Qiu H."/>
            <person name="Shu S."/>
            <person name="Singer J.T."/>
            <person name="Smith A.G."/>
            <person name="Sprecher B.N."/>
            <person name="Wagner V."/>
            <person name="Wang W."/>
            <person name="Wang Z.-Y."/>
            <person name="Yan J."/>
            <person name="Yarish C."/>
            <person name="Zoeuner-Riek S."/>
            <person name="Zhuang Y."/>
            <person name="Zou Y."/>
            <person name="Lindquist E.A."/>
            <person name="Grimwood J."/>
            <person name="Barry K."/>
            <person name="Rokhsar D.S."/>
            <person name="Schmutz J."/>
            <person name="Stiller J.W."/>
            <person name="Grossman A.R."/>
            <person name="Prochnik S.E."/>
        </authorList>
    </citation>
    <scope>NUCLEOTIDE SEQUENCE [LARGE SCALE GENOMIC DNA]</scope>
    <source>
        <strain evidence="4">4086291</strain>
    </source>
</reference>
<dbReference type="InterPro" id="IPR012338">
    <property type="entry name" value="Beta-lactam/transpept-like"/>
</dbReference>
<feature type="domain" description="Beta-lactamase-related" evidence="3">
    <location>
        <begin position="115"/>
        <end position="452"/>
    </location>
</feature>
<dbReference type="AlphaFoldDB" id="A0A1X6NLU0"/>
<dbReference type="EMBL" id="KV919504">
    <property type="protein sequence ID" value="OSX69532.1"/>
    <property type="molecule type" value="Genomic_DNA"/>
</dbReference>
<keyword evidence="2" id="KW-0812">Transmembrane</keyword>
<organism evidence="4 5">
    <name type="scientific">Porphyra umbilicalis</name>
    <name type="common">Purple laver</name>
    <name type="synonym">Red alga</name>
    <dbReference type="NCBI Taxonomy" id="2786"/>
    <lineage>
        <taxon>Eukaryota</taxon>
        <taxon>Rhodophyta</taxon>
        <taxon>Bangiophyceae</taxon>
        <taxon>Bangiales</taxon>
        <taxon>Bangiaceae</taxon>
        <taxon>Porphyra</taxon>
    </lineage>
</organism>
<keyword evidence="5" id="KW-1185">Reference proteome</keyword>
<evidence type="ECO:0000313" key="5">
    <source>
        <dbReference type="Proteomes" id="UP000218209"/>
    </source>
</evidence>
<evidence type="ECO:0000313" key="4">
    <source>
        <dbReference type="EMBL" id="OSX69532.1"/>
    </source>
</evidence>
<protein>
    <recommendedName>
        <fullName evidence="3">Beta-lactamase-related domain-containing protein</fullName>
    </recommendedName>
</protein>
<dbReference type="Proteomes" id="UP000218209">
    <property type="component" value="Unassembled WGS sequence"/>
</dbReference>
<sequence>MGVTAERTTGGMVAGVRGARHAARPPAGATKAAPVWGVVPRPAAPPPSPLPTSSITPPPAASAMAFARRPVAVASWLLVLLVPLLVLPLGPAAAAARAAPGGARTPPDTAALAALLRPLSALTTAGATAAVYFDGRPVWQDAYGFADVANRVRMTGEHRVLVGSISKQFTAWLTLQAAADGRLALDDPVRAHVPELPDAVVGGMRLHHLMHHTSGLRDISALAELAATGGAAPPPSLPAILAVVARQSRLRWAPGSRYGYSNSNHAVLGVVLERAYGAPVRRLLHTRVWGPLGMNATDLRDDVARLYPRLATSTVCSTGPVNGGAEAAGAPALTSGATTWTRPGSTGVLTTPADLARWDANWLTNTLGGGADLVARAQAPWGMPPRRPTDTAGASYAAGLNVVAVDNATTLYWHAGADGNYRALYMRVPRLRLGLFLAATAAGVFPDLEATAGVALSALRPDVFGPLPPGGEGGGGVPPPTPSPSPSRPRGPSPTRWCATPPSAGTARRGGAAVTGVWVVRRAGAGTGDGPAPAFGVHAAGDVAPAGGSPAAARGVNATRTGGGSVVADLGGGVLLRLAPVAVGVWAGRLGGVECGVAAALADDGDLTLSVDAAAAAAAGGRLVDAAADNGGGAAAAAGGGLTLTATRPPALQVPRRRLAAAAGTYWSADVGAGWALRSGGVGVTLSPAGGAEVPAALLPAADGGAAAARWGGRLAPADVWVAATPAAAGAAAEPGLSVGGEAAAPTTAGLRLSVRLGERRGRATLVAAAPAWPALDGMAVELVRVPRLRSA</sequence>
<evidence type="ECO:0000256" key="2">
    <source>
        <dbReference type="SAM" id="Phobius"/>
    </source>
</evidence>
<dbReference type="Gene3D" id="3.40.710.10">
    <property type="entry name" value="DD-peptidase/beta-lactamase superfamily"/>
    <property type="match status" value="1"/>
</dbReference>
<name>A0A1X6NLU0_PORUM</name>
<feature type="compositionally biased region" description="Pro residues" evidence="1">
    <location>
        <begin position="477"/>
        <end position="492"/>
    </location>
</feature>
<dbReference type="PANTHER" id="PTHR46825">
    <property type="entry name" value="D-ALANYL-D-ALANINE-CARBOXYPEPTIDASE/ENDOPEPTIDASE AMPH"/>
    <property type="match status" value="1"/>
</dbReference>
<feature type="compositionally biased region" description="Low complexity" evidence="1">
    <location>
        <begin position="24"/>
        <end position="40"/>
    </location>
</feature>
<dbReference type="SUPFAM" id="SSF56601">
    <property type="entry name" value="beta-lactamase/transpeptidase-like"/>
    <property type="match status" value="1"/>
</dbReference>
<keyword evidence="2" id="KW-0472">Membrane</keyword>
<dbReference type="InterPro" id="IPR050491">
    <property type="entry name" value="AmpC-like"/>
</dbReference>
<evidence type="ECO:0000259" key="3">
    <source>
        <dbReference type="Pfam" id="PF00144"/>
    </source>
</evidence>
<keyword evidence="2" id="KW-1133">Transmembrane helix</keyword>
<gene>
    <name evidence="4" type="ORF">BU14_1425s0003</name>
</gene>
<dbReference type="Pfam" id="PF00144">
    <property type="entry name" value="Beta-lactamase"/>
    <property type="match status" value="1"/>
</dbReference>
<feature type="transmembrane region" description="Helical" evidence="2">
    <location>
        <begin position="71"/>
        <end position="90"/>
    </location>
</feature>
<evidence type="ECO:0000256" key="1">
    <source>
        <dbReference type="SAM" id="MobiDB-lite"/>
    </source>
</evidence>
<proteinExistence type="predicted"/>
<accession>A0A1X6NLU0</accession>
<dbReference type="InterPro" id="IPR001466">
    <property type="entry name" value="Beta-lactam-related"/>
</dbReference>
<feature type="region of interest" description="Disordered" evidence="1">
    <location>
        <begin position="465"/>
        <end position="510"/>
    </location>
</feature>
<dbReference type="OrthoDB" id="5946976at2759"/>